<dbReference type="SUPFAM" id="SSF53649">
    <property type="entry name" value="Alkaline phosphatase-like"/>
    <property type="match status" value="1"/>
</dbReference>
<reference evidence="1 2" key="1">
    <citation type="submission" date="2017-02" db="EMBL/GenBank/DDBJ databases">
        <title>Genomic diversity within the haloalkaliphilic genus Thioalkalivibrio.</title>
        <authorList>
            <person name="Ahn A.-C."/>
            <person name="Meier-Kolthoff J."/>
            <person name="Overmars L."/>
            <person name="Richter M."/>
            <person name="Woyke T."/>
            <person name="Sorokin D.Y."/>
            <person name="Muyzer G."/>
        </authorList>
    </citation>
    <scope>NUCLEOTIDE SEQUENCE [LARGE SCALE GENOMIC DNA]</scope>
    <source>
        <strain evidence="1 2">ALJD</strain>
    </source>
</reference>
<dbReference type="OrthoDB" id="502398at2"/>
<dbReference type="STRING" id="108003.B1C78_06065"/>
<dbReference type="GO" id="GO:0016787">
    <property type="term" value="F:hydrolase activity"/>
    <property type="evidence" value="ECO:0007669"/>
    <property type="project" value="UniProtKB-ARBA"/>
</dbReference>
<dbReference type="PANTHER" id="PTHR10151">
    <property type="entry name" value="ECTONUCLEOTIDE PYROPHOSPHATASE/PHOSPHODIESTERASE"/>
    <property type="match status" value="1"/>
</dbReference>
<dbReference type="InterPro" id="IPR002591">
    <property type="entry name" value="Phosphodiest/P_Trfase"/>
</dbReference>
<dbReference type="PANTHER" id="PTHR10151:SF120">
    <property type="entry name" value="BIS(5'-ADENOSYL)-TRIPHOSPHATASE"/>
    <property type="match status" value="1"/>
</dbReference>
<protein>
    <recommendedName>
        <fullName evidence="3">Phosphodiesterase</fullName>
    </recommendedName>
</protein>
<sequence length="400" mass="42921">MSTTQASSPVPLQPGWSPPNFTGEGIANLMTSIGLGLGMDTDDGPSRCPPLKALPPDAVRGHRHVLLMVIDGLGEIMLRDGHCPTFAAHQTATLSSVFPTTTAAGITCFLTGQPPACHGLTGWYVYLDTLDTVMAVLPGRPRGEGPSYTDLEVTPRDLLRLEPLFERVPVPSHCISPANIADSPFNRSVTGAARGYVFDDLPGFFHETRCAVLDGPGFTYAYWPELDSLGHRHGAQSAELYAHLAELDAGFGQLLGEIAGSDTLVLLTADHGMIDAPKRLDLNAHPEVIECLSHPLCGEPRVAFAYVRPDRAERFSALVREWFGHCLILVESSVLLDAGWFGPGTPHPALSGRIGDFTLLMHDGWMIMDPLPQEAPPGMVGVHGGLSAQERLVPLITAHV</sequence>
<dbReference type="RefSeq" id="WP_077278247.1">
    <property type="nucleotide sequence ID" value="NZ_MVBK01000035.1"/>
</dbReference>
<organism evidence="1 2">
    <name type="scientific">Thioalkalivibrio denitrificans</name>
    <dbReference type="NCBI Taxonomy" id="108003"/>
    <lineage>
        <taxon>Bacteria</taxon>
        <taxon>Pseudomonadati</taxon>
        <taxon>Pseudomonadota</taxon>
        <taxon>Gammaproteobacteria</taxon>
        <taxon>Chromatiales</taxon>
        <taxon>Ectothiorhodospiraceae</taxon>
        <taxon>Thioalkalivibrio</taxon>
    </lineage>
</organism>
<keyword evidence="2" id="KW-1185">Reference proteome</keyword>
<dbReference type="Proteomes" id="UP000189462">
    <property type="component" value="Unassembled WGS sequence"/>
</dbReference>
<gene>
    <name evidence="1" type="ORF">B1C78_06065</name>
</gene>
<comment type="caution">
    <text evidence="1">The sequence shown here is derived from an EMBL/GenBank/DDBJ whole genome shotgun (WGS) entry which is preliminary data.</text>
</comment>
<evidence type="ECO:0008006" key="3">
    <source>
        <dbReference type="Google" id="ProtNLM"/>
    </source>
</evidence>
<proteinExistence type="predicted"/>
<name>A0A1V3NKM0_9GAMM</name>
<accession>A0A1V3NKM0</accession>
<evidence type="ECO:0000313" key="2">
    <source>
        <dbReference type="Proteomes" id="UP000189462"/>
    </source>
</evidence>
<dbReference type="AlphaFoldDB" id="A0A1V3NKM0"/>
<dbReference type="InterPro" id="IPR017850">
    <property type="entry name" value="Alkaline_phosphatase_core_sf"/>
</dbReference>
<dbReference type="Gene3D" id="3.40.720.10">
    <property type="entry name" value="Alkaline Phosphatase, subunit A"/>
    <property type="match status" value="1"/>
</dbReference>
<evidence type="ECO:0000313" key="1">
    <source>
        <dbReference type="EMBL" id="OOG25669.1"/>
    </source>
</evidence>
<dbReference type="EMBL" id="MVBK01000035">
    <property type="protein sequence ID" value="OOG25669.1"/>
    <property type="molecule type" value="Genomic_DNA"/>
</dbReference>
<dbReference type="Pfam" id="PF01663">
    <property type="entry name" value="Phosphodiest"/>
    <property type="match status" value="1"/>
</dbReference>